<evidence type="ECO:0000256" key="1">
    <source>
        <dbReference type="SAM" id="MobiDB-lite"/>
    </source>
</evidence>
<reference evidence="3" key="1">
    <citation type="journal article" date="2020" name="Microorganisms">
        <title>Complete Genome of a Member of a New Bacterial Lineage in the Microgenomates Group Reveals an Unusual Nucleotide Composition Disparity Between Two Strands of DNA and Limited Metabolic Potential.</title>
        <authorList>
            <person name="Kadnikov V.V."/>
            <person name="Mardanov A.V."/>
            <person name="Beletsky A.V."/>
            <person name="Karnachuk O.V."/>
            <person name="Ravin N.V."/>
        </authorList>
    </citation>
    <scope>NUCLEOTIDE SEQUENCE [LARGE SCALE GENOMIC DNA]</scope>
</reference>
<dbReference type="KEGG" id="caqa:MICH65_0093"/>
<keyword evidence="3" id="KW-1185">Reference proteome</keyword>
<accession>A0A857N511</accession>
<protein>
    <submittedName>
        <fullName evidence="2">Uncharacterized protein</fullName>
    </submittedName>
</protein>
<proteinExistence type="predicted"/>
<organism evidence="2 3">
    <name type="scientific">Candidatus Chazhemtobacterium aquaticus</name>
    <dbReference type="NCBI Taxonomy" id="2715735"/>
    <lineage>
        <taxon>Bacteria</taxon>
        <taxon>Candidatus Chazhemtobacteraceae</taxon>
        <taxon>Candidatus Chazhemtobacterium</taxon>
    </lineage>
</organism>
<name>A0A857N511_9BACT</name>
<gene>
    <name evidence="2" type="ORF">MICH65_0093</name>
</gene>
<feature type="region of interest" description="Disordered" evidence="1">
    <location>
        <begin position="35"/>
        <end position="59"/>
    </location>
</feature>
<sequence length="59" mass="6458">MSTIDYSNMSSQELEHLAPDDPDAAWELFNRILDQGEPLGDLEPDEAQSPSSPAVVVND</sequence>
<evidence type="ECO:0000313" key="3">
    <source>
        <dbReference type="Proteomes" id="UP000463983"/>
    </source>
</evidence>
<dbReference type="EMBL" id="CP047901">
    <property type="protein sequence ID" value="QHO63074.1"/>
    <property type="molecule type" value="Genomic_DNA"/>
</dbReference>
<evidence type="ECO:0000313" key="2">
    <source>
        <dbReference type="EMBL" id="QHO63074.1"/>
    </source>
</evidence>
<dbReference type="Proteomes" id="UP000463983">
    <property type="component" value="Chromosome"/>
</dbReference>
<dbReference type="AlphaFoldDB" id="A0A857N511"/>